<gene>
    <name evidence="5" type="primary">LOC109488226</name>
</gene>
<evidence type="ECO:0000256" key="1">
    <source>
        <dbReference type="ARBA" id="ARBA00022441"/>
    </source>
</evidence>
<dbReference type="PIRSF" id="PIRSF037037">
    <property type="entry name" value="Kelch-like_protein_gigaxonin"/>
    <property type="match status" value="1"/>
</dbReference>
<dbReference type="PANTHER" id="PTHR24412">
    <property type="entry name" value="KELCH PROTEIN"/>
    <property type="match status" value="1"/>
</dbReference>
<dbReference type="Pfam" id="PF00651">
    <property type="entry name" value="BTB"/>
    <property type="match status" value="1"/>
</dbReference>
<evidence type="ECO:0000313" key="4">
    <source>
        <dbReference type="Proteomes" id="UP000515135"/>
    </source>
</evidence>
<dbReference type="Gene3D" id="3.30.710.10">
    <property type="entry name" value="Potassium Channel Kv1.1, Chain A"/>
    <property type="match status" value="1"/>
</dbReference>
<dbReference type="GeneID" id="109488226"/>
<dbReference type="Gene3D" id="1.25.40.420">
    <property type="match status" value="1"/>
</dbReference>
<dbReference type="InterPro" id="IPR015915">
    <property type="entry name" value="Kelch-typ_b-propeller"/>
</dbReference>
<evidence type="ECO:0000256" key="2">
    <source>
        <dbReference type="ARBA" id="ARBA00022737"/>
    </source>
</evidence>
<dbReference type="Pfam" id="PF24681">
    <property type="entry name" value="Kelch_KLHDC2_KLHL20_DRC7"/>
    <property type="match status" value="1"/>
</dbReference>
<dbReference type="AlphaFoldDB" id="A0A6P5AE24"/>
<dbReference type="FunFam" id="1.25.40.420:FF:000001">
    <property type="entry name" value="Kelch-like family member 12"/>
    <property type="match status" value="1"/>
</dbReference>
<dbReference type="InterPro" id="IPR000210">
    <property type="entry name" value="BTB/POZ_dom"/>
</dbReference>
<dbReference type="Proteomes" id="UP000515135">
    <property type="component" value="Unplaced"/>
</dbReference>
<protein>
    <submittedName>
        <fullName evidence="5">Kelch-like protein 24</fullName>
    </submittedName>
</protein>
<dbReference type="PANTHER" id="PTHR24412:SF272">
    <property type="entry name" value="KELCH-LIKE PROTEIN DIABLO"/>
    <property type="match status" value="1"/>
</dbReference>
<keyword evidence="2" id="KW-0677">Repeat</keyword>
<dbReference type="KEGG" id="bbel:109488226"/>
<keyword evidence="4" id="KW-1185">Reference proteome</keyword>
<dbReference type="InterPro" id="IPR011705">
    <property type="entry name" value="BACK"/>
</dbReference>
<organism evidence="4 5">
    <name type="scientific">Branchiostoma belcheri</name>
    <name type="common">Amphioxus</name>
    <dbReference type="NCBI Taxonomy" id="7741"/>
    <lineage>
        <taxon>Eukaryota</taxon>
        <taxon>Metazoa</taxon>
        <taxon>Chordata</taxon>
        <taxon>Cephalochordata</taxon>
        <taxon>Leptocardii</taxon>
        <taxon>Amphioxiformes</taxon>
        <taxon>Branchiostomatidae</taxon>
        <taxon>Branchiostoma</taxon>
    </lineage>
</organism>
<sequence length="575" mass="64658">MSMDILMGRASEIPGVEEDCYAAWFFRQLQEFRTDGHLVDVTLCAEGREIPCHRLVLSACTDYFHAMFSGSHPESSRDKIEMLGVNGDALEMLVGYAYTSIIHITADNIQPLFEAANMLQVKPVENDCEKFLKDHLGPGTCLSTWALADKLSCTHLSAMARSYALKNFEDVCGTEEFLQLPVDFLKTYVSDEGLHAMREERVLEAIILWVMHDLDERQRHLEEALACVHFSHLNQGLLENIVETDPVLSEVLGIEELIRDECRRARPPRHIHQEEMIVLGGFTCADRPDAGAENFKTHANFSMYRLNLHCDTIDCKPISRPLHRIAHSAVCVVNNDIILTGGGKSPRQAFRYSVSQNSWTRLPWMRKGRGMHGMAAVNGKVYVVGGQDPYDMDRKLSSVEVYNEQTKSWKRVKSMRRGVSNFGIAAYGGKVYVFGGDLDSRTTSKVQCYEPGQNEWNVKATRLPEPESGIRACTVNSMIYLVGGSLDCVLRYDPQLDRYKERAKPLKSWEHCSACVCGSEIYITGGLSKLFLDYLNIPHPRVQCYDVGSDTMCMGSLEGLPVPLCAHHTVTVSRQ</sequence>
<name>A0A6P5AE24_BRABE</name>
<accession>A0A6P5AE24</accession>
<dbReference type="RefSeq" id="XP_019647988.1">
    <property type="nucleotide sequence ID" value="XM_019792429.1"/>
</dbReference>
<dbReference type="SUPFAM" id="SSF117281">
    <property type="entry name" value="Kelch motif"/>
    <property type="match status" value="1"/>
</dbReference>
<dbReference type="InterPro" id="IPR017096">
    <property type="entry name" value="BTB-kelch_protein"/>
</dbReference>
<proteinExistence type="predicted"/>
<feature type="domain" description="BTB" evidence="3">
    <location>
        <begin position="39"/>
        <end position="106"/>
    </location>
</feature>
<dbReference type="SMART" id="SM00225">
    <property type="entry name" value="BTB"/>
    <property type="match status" value="1"/>
</dbReference>
<evidence type="ECO:0000259" key="3">
    <source>
        <dbReference type="PROSITE" id="PS50097"/>
    </source>
</evidence>
<reference evidence="5" key="1">
    <citation type="submission" date="2025-08" db="UniProtKB">
        <authorList>
            <consortium name="RefSeq"/>
        </authorList>
    </citation>
    <scope>IDENTIFICATION</scope>
    <source>
        <tissue evidence="5">Gonad</tissue>
    </source>
</reference>
<dbReference type="SUPFAM" id="SSF54695">
    <property type="entry name" value="POZ domain"/>
    <property type="match status" value="1"/>
</dbReference>
<dbReference type="Gene3D" id="2.120.10.80">
    <property type="entry name" value="Kelch-type beta propeller"/>
    <property type="match status" value="2"/>
</dbReference>
<dbReference type="InterPro" id="IPR011333">
    <property type="entry name" value="SKP1/BTB/POZ_sf"/>
</dbReference>
<dbReference type="SMART" id="SM00612">
    <property type="entry name" value="Kelch"/>
    <property type="match status" value="3"/>
</dbReference>
<dbReference type="InterPro" id="IPR006652">
    <property type="entry name" value="Kelch_1"/>
</dbReference>
<dbReference type="Pfam" id="PF07707">
    <property type="entry name" value="BACK"/>
    <property type="match status" value="1"/>
</dbReference>
<dbReference type="OrthoDB" id="6482909at2759"/>
<keyword evidence="1" id="KW-0880">Kelch repeat</keyword>
<dbReference type="PROSITE" id="PS50097">
    <property type="entry name" value="BTB"/>
    <property type="match status" value="1"/>
</dbReference>
<dbReference type="SMART" id="SM00875">
    <property type="entry name" value="BACK"/>
    <property type="match status" value="1"/>
</dbReference>
<evidence type="ECO:0000313" key="5">
    <source>
        <dbReference type="RefSeq" id="XP_019647988.1"/>
    </source>
</evidence>